<reference evidence="3" key="1">
    <citation type="journal article" date="2019" name="Int. J. Syst. Evol. Microbiol.">
        <title>The Global Catalogue of Microorganisms (GCM) 10K type strain sequencing project: providing services to taxonomists for standard genome sequencing and annotation.</title>
        <authorList>
            <consortium name="The Broad Institute Genomics Platform"/>
            <consortium name="The Broad Institute Genome Sequencing Center for Infectious Disease"/>
            <person name="Wu L."/>
            <person name="Ma J."/>
        </authorList>
    </citation>
    <scope>NUCLEOTIDE SEQUENCE [LARGE SCALE GENOMIC DNA]</scope>
    <source>
        <strain evidence="3">JCM 4816</strain>
    </source>
</reference>
<dbReference type="Pfam" id="PF12680">
    <property type="entry name" value="SnoaL_2"/>
    <property type="match status" value="1"/>
</dbReference>
<comment type="caution">
    <text evidence="2">The sequence shown here is derived from an EMBL/GenBank/DDBJ whole genome shotgun (WGS) entry which is preliminary data.</text>
</comment>
<protein>
    <submittedName>
        <fullName evidence="2">Nuclear transport factor 2 family protein</fullName>
    </submittedName>
</protein>
<feature type="domain" description="SnoaL-like" evidence="1">
    <location>
        <begin position="11"/>
        <end position="108"/>
    </location>
</feature>
<dbReference type="InterPro" id="IPR032710">
    <property type="entry name" value="NTF2-like_dom_sf"/>
</dbReference>
<accession>A0ABW1FZ05</accession>
<sequence>MTTTPTAEAAIREHVRAFNEGDLPALLGGFAEDAHWLTGRSSARGRAEPEELFAGAITALRPRLTLRHLVASGDLVAVELTEALTHDGREQTYPIAGFFELRGGLITSARIYREGSAELD</sequence>
<dbReference type="EMBL" id="JBHSQJ010000017">
    <property type="protein sequence ID" value="MFC5906694.1"/>
    <property type="molecule type" value="Genomic_DNA"/>
</dbReference>
<keyword evidence="3" id="KW-1185">Reference proteome</keyword>
<proteinExistence type="predicted"/>
<evidence type="ECO:0000313" key="2">
    <source>
        <dbReference type="EMBL" id="MFC5906694.1"/>
    </source>
</evidence>
<dbReference type="RefSeq" id="WP_380580368.1">
    <property type="nucleotide sequence ID" value="NZ_JBHSQJ010000017.1"/>
</dbReference>
<dbReference type="Gene3D" id="3.10.450.50">
    <property type="match status" value="1"/>
</dbReference>
<gene>
    <name evidence="2" type="ORF">ACFP3V_05615</name>
</gene>
<dbReference type="InterPro" id="IPR037401">
    <property type="entry name" value="SnoaL-like"/>
</dbReference>
<evidence type="ECO:0000259" key="1">
    <source>
        <dbReference type="Pfam" id="PF12680"/>
    </source>
</evidence>
<dbReference type="SUPFAM" id="SSF54427">
    <property type="entry name" value="NTF2-like"/>
    <property type="match status" value="1"/>
</dbReference>
<evidence type="ECO:0000313" key="3">
    <source>
        <dbReference type="Proteomes" id="UP001596174"/>
    </source>
</evidence>
<name>A0ABW1FZ05_9ACTN</name>
<dbReference type="Proteomes" id="UP001596174">
    <property type="component" value="Unassembled WGS sequence"/>
</dbReference>
<organism evidence="2 3">
    <name type="scientific">Streptacidiphilus monticola</name>
    <dbReference type="NCBI Taxonomy" id="2161674"/>
    <lineage>
        <taxon>Bacteria</taxon>
        <taxon>Bacillati</taxon>
        <taxon>Actinomycetota</taxon>
        <taxon>Actinomycetes</taxon>
        <taxon>Kitasatosporales</taxon>
        <taxon>Streptomycetaceae</taxon>
        <taxon>Streptacidiphilus</taxon>
    </lineage>
</organism>